<dbReference type="AlphaFoldDB" id="A0A4S8VC36"/>
<evidence type="ECO:0000313" key="3">
    <source>
        <dbReference type="EMBL" id="THW09083.1"/>
    </source>
</evidence>
<dbReference type="Proteomes" id="UP000308014">
    <property type="component" value="Unassembled WGS sequence"/>
</dbReference>
<sequence>MVHVTAATRGRTLHTLGLFESGLNSGLSPFSTPASSRQLSVFTPTPPSSENGERTPSLCSSEDGILTPSECSFENDDSCRPTDQRGEQINRKLEKLAAQNEELSKQIKDMKKQKKEERKFNKRAKAHMALVTEALRLATAVLTPLPEGSLARLAVMVAETYMVIRKKTVE</sequence>
<evidence type="ECO:0000256" key="2">
    <source>
        <dbReference type="SAM" id="MobiDB-lite"/>
    </source>
</evidence>
<dbReference type="EMBL" id="QZAJ01000518">
    <property type="protein sequence ID" value="THW09083.1"/>
    <property type="molecule type" value="Genomic_DNA"/>
</dbReference>
<accession>A0A4S8VC36</accession>
<organism evidence="3 4">
    <name type="scientific">Aureobasidium pullulans</name>
    <name type="common">Black yeast</name>
    <name type="synonym">Pullularia pullulans</name>
    <dbReference type="NCBI Taxonomy" id="5580"/>
    <lineage>
        <taxon>Eukaryota</taxon>
        <taxon>Fungi</taxon>
        <taxon>Dikarya</taxon>
        <taxon>Ascomycota</taxon>
        <taxon>Pezizomycotina</taxon>
        <taxon>Dothideomycetes</taxon>
        <taxon>Dothideomycetidae</taxon>
        <taxon>Dothideales</taxon>
        <taxon>Saccotheciaceae</taxon>
        <taxon>Aureobasidium</taxon>
    </lineage>
</organism>
<feature type="compositionally biased region" description="Polar residues" evidence="2">
    <location>
        <begin position="27"/>
        <end position="43"/>
    </location>
</feature>
<feature type="coiled-coil region" evidence="1">
    <location>
        <begin position="86"/>
        <end position="120"/>
    </location>
</feature>
<feature type="region of interest" description="Disordered" evidence="2">
    <location>
        <begin position="27"/>
        <end position="61"/>
    </location>
</feature>
<proteinExistence type="predicted"/>
<comment type="caution">
    <text evidence="3">The sequence shown here is derived from an EMBL/GenBank/DDBJ whole genome shotgun (WGS) entry which is preliminary data.</text>
</comment>
<keyword evidence="1" id="KW-0175">Coiled coil</keyword>
<evidence type="ECO:0000256" key="1">
    <source>
        <dbReference type="SAM" id="Coils"/>
    </source>
</evidence>
<evidence type="ECO:0000313" key="4">
    <source>
        <dbReference type="Proteomes" id="UP000308014"/>
    </source>
</evidence>
<reference evidence="3 4" key="1">
    <citation type="submission" date="2018-10" db="EMBL/GenBank/DDBJ databases">
        <title>Fifty Aureobasidium pullulans genomes reveal a recombining polyextremotolerant generalist.</title>
        <authorList>
            <person name="Gostincar C."/>
            <person name="Turk M."/>
            <person name="Zajc J."/>
            <person name="Gunde-Cimerman N."/>
        </authorList>
    </citation>
    <scope>NUCLEOTIDE SEQUENCE [LARGE SCALE GENOMIC DNA]</scope>
    <source>
        <strain evidence="3 4">EXF-11318</strain>
    </source>
</reference>
<protein>
    <submittedName>
        <fullName evidence="3">Uncharacterized protein</fullName>
    </submittedName>
</protein>
<gene>
    <name evidence="3" type="ORF">D6D24_08671</name>
</gene>
<name>A0A4S8VC36_AURPU</name>